<feature type="region of interest" description="Disordered" evidence="8">
    <location>
        <begin position="1"/>
        <end position="20"/>
    </location>
</feature>
<reference evidence="9" key="1">
    <citation type="submission" date="2015-11" db="EMBL/GenBank/DDBJ databases">
        <authorList>
            <consortium name="International Coturnix japonica Genome Analysis Consortium"/>
            <person name="Warren W."/>
            <person name="Burt D.W."/>
            <person name="Antin P.B."/>
            <person name="Lanford R."/>
            <person name="Gros J."/>
            <person name="Wilson R.K."/>
        </authorList>
    </citation>
    <scope>NUCLEOTIDE SEQUENCE [LARGE SCALE GENOMIC DNA]</scope>
</reference>
<feature type="repeat" description="ANK" evidence="7">
    <location>
        <begin position="438"/>
        <end position="470"/>
    </location>
</feature>
<organism evidence="9 10">
    <name type="scientific">Coturnix japonica</name>
    <name type="common">Japanese quail</name>
    <name type="synonym">Coturnix coturnix japonica</name>
    <dbReference type="NCBI Taxonomy" id="93934"/>
    <lineage>
        <taxon>Eukaryota</taxon>
        <taxon>Metazoa</taxon>
        <taxon>Chordata</taxon>
        <taxon>Craniata</taxon>
        <taxon>Vertebrata</taxon>
        <taxon>Euteleostomi</taxon>
        <taxon>Archelosauria</taxon>
        <taxon>Archosauria</taxon>
        <taxon>Dinosauria</taxon>
        <taxon>Saurischia</taxon>
        <taxon>Theropoda</taxon>
        <taxon>Coelurosauria</taxon>
        <taxon>Aves</taxon>
        <taxon>Neognathae</taxon>
        <taxon>Galloanserae</taxon>
        <taxon>Galliformes</taxon>
        <taxon>Phasianidae</taxon>
        <taxon>Perdicinae</taxon>
        <taxon>Coturnix</taxon>
    </lineage>
</organism>
<dbReference type="AlphaFoldDB" id="A0A8C2YF88"/>
<gene>
    <name evidence="9" type="primary">NFKBIA</name>
</gene>
<feature type="repeat" description="ANK" evidence="7">
    <location>
        <begin position="472"/>
        <end position="504"/>
    </location>
</feature>
<accession>A0A8C2YF88</accession>
<feature type="repeat" description="ANK" evidence="7">
    <location>
        <begin position="399"/>
        <end position="422"/>
    </location>
</feature>
<dbReference type="SMART" id="SM00248">
    <property type="entry name" value="ANK"/>
    <property type="match status" value="4"/>
</dbReference>
<dbReference type="GO" id="GO:0034142">
    <property type="term" value="P:toll-like receptor 4 signaling pathway"/>
    <property type="evidence" value="ECO:0007669"/>
    <property type="project" value="TreeGrafter"/>
</dbReference>
<keyword evidence="1" id="KW-0677">Repeat</keyword>
<dbReference type="GO" id="GO:0051059">
    <property type="term" value="F:NF-kappaB binding"/>
    <property type="evidence" value="ECO:0007669"/>
    <property type="project" value="TreeGrafter"/>
</dbReference>
<dbReference type="Gene3D" id="1.25.40.20">
    <property type="entry name" value="Ankyrin repeat-containing domain"/>
    <property type="match status" value="1"/>
</dbReference>
<evidence type="ECO:0000256" key="6">
    <source>
        <dbReference type="ARBA" id="ARBA00045368"/>
    </source>
</evidence>
<keyword evidence="2 7" id="KW-0040">ANK repeat</keyword>
<feature type="compositionally biased region" description="Basic and acidic residues" evidence="8">
    <location>
        <begin position="275"/>
        <end position="288"/>
    </location>
</feature>
<feature type="compositionally biased region" description="Low complexity" evidence="8">
    <location>
        <begin position="28"/>
        <end position="46"/>
    </location>
</feature>
<dbReference type="Proteomes" id="UP000694412">
    <property type="component" value="Chromosome 5"/>
</dbReference>
<dbReference type="SUPFAM" id="SSF48403">
    <property type="entry name" value="Ankyrin repeat"/>
    <property type="match status" value="1"/>
</dbReference>
<keyword evidence="10" id="KW-1185">Reference proteome</keyword>
<dbReference type="GO" id="GO:0005829">
    <property type="term" value="C:cytosol"/>
    <property type="evidence" value="ECO:0007669"/>
    <property type="project" value="TreeGrafter"/>
</dbReference>
<name>A0A8C2YF88_COTJA</name>
<feature type="compositionally biased region" description="Low complexity" evidence="8">
    <location>
        <begin position="231"/>
        <end position="244"/>
    </location>
</feature>
<evidence type="ECO:0000313" key="10">
    <source>
        <dbReference type="Proteomes" id="UP000694412"/>
    </source>
</evidence>
<feature type="compositionally biased region" description="Basic residues" evidence="8">
    <location>
        <begin position="168"/>
        <end position="185"/>
    </location>
</feature>
<evidence type="ECO:0000256" key="1">
    <source>
        <dbReference type="ARBA" id="ARBA00022737"/>
    </source>
</evidence>
<dbReference type="PRINTS" id="PR01415">
    <property type="entry name" value="ANKYRIN"/>
</dbReference>
<dbReference type="PROSITE" id="PS50297">
    <property type="entry name" value="ANK_REP_REGION"/>
    <property type="match status" value="4"/>
</dbReference>
<reference evidence="9" key="2">
    <citation type="submission" date="2025-08" db="UniProtKB">
        <authorList>
            <consortium name="Ensembl"/>
        </authorList>
    </citation>
    <scope>IDENTIFICATION</scope>
</reference>
<dbReference type="GO" id="GO:0005634">
    <property type="term" value="C:nucleus"/>
    <property type="evidence" value="ECO:0007669"/>
    <property type="project" value="UniProtKB-SubCell"/>
</dbReference>
<feature type="region of interest" description="Disordered" evidence="8">
    <location>
        <begin position="25"/>
        <end position="311"/>
    </location>
</feature>
<evidence type="ECO:0000313" key="9">
    <source>
        <dbReference type="Ensembl" id="ENSCJPP00005022141.1"/>
    </source>
</evidence>
<feature type="compositionally biased region" description="Low complexity" evidence="8">
    <location>
        <begin position="84"/>
        <end position="94"/>
    </location>
</feature>
<sequence length="570" mass="61376">MALPRHFATSRPKYAPGPTQVRRALVNASSGRPSPRSGRGSPGRAAVQGSGPGAAGKYRRHRVTQRDGEYFPLPPAGTAGNSAGLGRAALLWAGPVPPRPAPGAEQDRARPSGWKFPRRRLLPRRNPLAGLYRRRRRRRRRRSLADARPCRNAATSSSSRGAAPPLQPRRHAQRPPPRRAARRGGLRAAPQGAAGRADASRRPPRQRAGFHEGGGVQAAGAGAGGHPPAAPRAARPAARLGPAAHRGRRHVSRGRGRPGRGATAAGRRRAGSGAERGKSLERSQEEAAPRCGKPRLSKPAHDCGREPGAASAASRWGDLGLTWGASFFPRCSFLHLAIIHEEKSLSLEVIRQAGGDGAFLNFQNNLSQTPLHLAVITDQPEIAEHLLKAGCDLDVRDFRGNTPLHIACQQGSLRCVSVLTQHCQPHHLLAVLQATNYNGHTCLHLASIQGYLAVVEYLLSLGADVNAQEPCNGRTALHLAVDLQNSDLVSLLVKHGADVNKVTYQGYSPYQLTWGRDNSSIQEQLKLLTTADLQILPESEDEESSESEPEFTEDELMYDDCCIGGRQLTF</sequence>
<evidence type="ECO:0000256" key="8">
    <source>
        <dbReference type="SAM" id="MobiDB-lite"/>
    </source>
</evidence>
<dbReference type="GO" id="GO:0071356">
    <property type="term" value="P:cellular response to tumor necrosis factor"/>
    <property type="evidence" value="ECO:0007669"/>
    <property type="project" value="TreeGrafter"/>
</dbReference>
<dbReference type="Ensembl" id="ENSCJPT00005030403.1">
    <property type="protein sequence ID" value="ENSCJPP00005022141.1"/>
    <property type="gene ID" value="ENSCJPG00005017706.1"/>
</dbReference>
<dbReference type="PROSITE" id="PS50088">
    <property type="entry name" value="ANK_REPEAT"/>
    <property type="match status" value="4"/>
</dbReference>
<dbReference type="PANTHER" id="PTHR46680:SF1">
    <property type="entry name" value="NF-KAPPA-B INHIBITOR ALPHA"/>
    <property type="match status" value="1"/>
</dbReference>
<feature type="compositionally biased region" description="Gly residues" evidence="8">
    <location>
        <begin position="211"/>
        <end position="225"/>
    </location>
</feature>
<dbReference type="Pfam" id="PF12796">
    <property type="entry name" value="Ank_2"/>
    <property type="match status" value="1"/>
</dbReference>
<feature type="compositionally biased region" description="Basic residues" evidence="8">
    <location>
        <begin position="245"/>
        <end position="258"/>
    </location>
</feature>
<evidence type="ECO:0000256" key="3">
    <source>
        <dbReference type="ARBA" id="ARBA00038439"/>
    </source>
</evidence>
<dbReference type="GeneTree" id="ENSGT00940000163080"/>
<feature type="repeat" description="ANK" evidence="7">
    <location>
        <begin position="366"/>
        <end position="398"/>
    </location>
</feature>
<feature type="compositionally biased region" description="Low complexity" evidence="8">
    <location>
        <begin position="186"/>
        <end position="197"/>
    </location>
</feature>
<evidence type="ECO:0000256" key="7">
    <source>
        <dbReference type="PROSITE-ProRule" id="PRU00023"/>
    </source>
</evidence>
<evidence type="ECO:0000256" key="5">
    <source>
        <dbReference type="ARBA" id="ARBA00041987"/>
    </source>
</evidence>
<feature type="compositionally biased region" description="Basic residues" evidence="8">
    <location>
        <begin position="132"/>
        <end position="142"/>
    </location>
</feature>
<comment type="similarity">
    <text evidence="3">Belongs to the NF-kappa-B inhibitor family.</text>
</comment>
<dbReference type="Pfam" id="PF00023">
    <property type="entry name" value="Ank"/>
    <property type="match status" value="1"/>
</dbReference>
<proteinExistence type="inferred from homology"/>
<dbReference type="InterPro" id="IPR002110">
    <property type="entry name" value="Ankyrin_rpt"/>
</dbReference>
<comment type="function">
    <text evidence="6">Inhibits the activity of dimeric NF-kappa-B/REL complexes by trapping REL (RELA/p65 and NFKB1/p50) dimers in the cytoplasm by masking their nuclear localization signals. On cellular stimulation by immune and pro-inflammatory responses, becomes phosphorylated promoting ubiquitination and degradation, enabling the dimeric RELA to translocate to the nucleus and activate transcription.</text>
</comment>
<dbReference type="PANTHER" id="PTHR46680">
    <property type="entry name" value="NF-KAPPA-B INHIBITOR ALPHA"/>
    <property type="match status" value="1"/>
</dbReference>
<evidence type="ECO:0000256" key="2">
    <source>
        <dbReference type="ARBA" id="ARBA00023043"/>
    </source>
</evidence>
<dbReference type="InterPro" id="IPR051070">
    <property type="entry name" value="NF-kappa-B_inhibitor"/>
</dbReference>
<dbReference type="InterPro" id="IPR036770">
    <property type="entry name" value="Ankyrin_rpt-contain_sf"/>
</dbReference>
<protein>
    <recommendedName>
        <fullName evidence="4">NF-kappa-B inhibitor alpha</fullName>
    </recommendedName>
    <alternativeName>
        <fullName evidence="5">I-kappa-B-alpha</fullName>
    </alternativeName>
</protein>
<reference evidence="9" key="3">
    <citation type="submission" date="2025-09" db="UniProtKB">
        <authorList>
            <consortium name="Ensembl"/>
        </authorList>
    </citation>
    <scope>IDENTIFICATION</scope>
</reference>
<evidence type="ECO:0000256" key="4">
    <source>
        <dbReference type="ARBA" id="ARBA00041123"/>
    </source>
</evidence>